<reference evidence="2" key="1">
    <citation type="journal article" date="2014" name="Science">
        <title>Ancient hybridizations among the ancestral genomes of bread wheat.</title>
        <authorList>
            <consortium name="International Wheat Genome Sequencing Consortium,"/>
            <person name="Marcussen T."/>
            <person name="Sandve S.R."/>
            <person name="Heier L."/>
            <person name="Spannagl M."/>
            <person name="Pfeifer M."/>
            <person name="Jakobsen K.S."/>
            <person name="Wulff B.B."/>
            <person name="Steuernagel B."/>
            <person name="Mayer K.F."/>
            <person name="Olsen O.A."/>
        </authorList>
    </citation>
    <scope>NUCLEOTIDE SEQUENCE [LARGE SCALE GENOMIC DNA]</scope>
    <source>
        <strain evidence="2">cv. AL8/78</strain>
    </source>
</reference>
<reference evidence="1" key="4">
    <citation type="submission" date="2019-03" db="UniProtKB">
        <authorList>
            <consortium name="EnsemblPlants"/>
        </authorList>
    </citation>
    <scope>IDENTIFICATION</scope>
</reference>
<reference evidence="1" key="3">
    <citation type="journal article" date="2017" name="Nature">
        <title>Genome sequence of the progenitor of the wheat D genome Aegilops tauschii.</title>
        <authorList>
            <person name="Luo M.C."/>
            <person name="Gu Y.Q."/>
            <person name="Puiu D."/>
            <person name="Wang H."/>
            <person name="Twardziok S.O."/>
            <person name="Deal K.R."/>
            <person name="Huo N."/>
            <person name="Zhu T."/>
            <person name="Wang L."/>
            <person name="Wang Y."/>
            <person name="McGuire P.E."/>
            <person name="Liu S."/>
            <person name="Long H."/>
            <person name="Ramasamy R.K."/>
            <person name="Rodriguez J.C."/>
            <person name="Van S.L."/>
            <person name="Yuan L."/>
            <person name="Wang Z."/>
            <person name="Xia Z."/>
            <person name="Xiao L."/>
            <person name="Anderson O.D."/>
            <person name="Ouyang S."/>
            <person name="Liang Y."/>
            <person name="Zimin A.V."/>
            <person name="Pertea G."/>
            <person name="Qi P."/>
            <person name="Bennetzen J.L."/>
            <person name="Dai X."/>
            <person name="Dawson M.W."/>
            <person name="Muller H.G."/>
            <person name="Kugler K."/>
            <person name="Rivarola-Duarte L."/>
            <person name="Spannagl M."/>
            <person name="Mayer K.F.X."/>
            <person name="Lu F.H."/>
            <person name="Bevan M.W."/>
            <person name="Leroy P."/>
            <person name="Li P."/>
            <person name="You F.M."/>
            <person name="Sun Q."/>
            <person name="Liu Z."/>
            <person name="Lyons E."/>
            <person name="Wicker T."/>
            <person name="Salzberg S.L."/>
            <person name="Devos K.M."/>
            <person name="Dvorak J."/>
        </authorList>
    </citation>
    <scope>NUCLEOTIDE SEQUENCE [LARGE SCALE GENOMIC DNA]</scope>
    <source>
        <strain evidence="1">cv. AL8/78</strain>
    </source>
</reference>
<name>A0A453H4W2_AEGTS</name>
<proteinExistence type="predicted"/>
<reference evidence="1" key="5">
    <citation type="journal article" date="2021" name="G3 (Bethesda)">
        <title>Aegilops tauschii genome assembly Aet v5.0 features greater sequence contiguity and improved annotation.</title>
        <authorList>
            <person name="Wang L."/>
            <person name="Zhu T."/>
            <person name="Rodriguez J.C."/>
            <person name="Deal K.R."/>
            <person name="Dubcovsky J."/>
            <person name="McGuire P.E."/>
            <person name="Lux T."/>
            <person name="Spannagl M."/>
            <person name="Mayer K.F.X."/>
            <person name="Baldrich P."/>
            <person name="Meyers B.C."/>
            <person name="Huo N."/>
            <person name="Gu Y.Q."/>
            <person name="Zhou H."/>
            <person name="Devos K.M."/>
            <person name="Bennetzen J.L."/>
            <person name="Unver T."/>
            <person name="Budak H."/>
            <person name="Gulick P.J."/>
            <person name="Galiba G."/>
            <person name="Kalapos B."/>
            <person name="Nelson D.R."/>
            <person name="Li P."/>
            <person name="You F.M."/>
            <person name="Luo M.C."/>
            <person name="Dvorak J."/>
        </authorList>
    </citation>
    <scope>NUCLEOTIDE SEQUENCE [LARGE SCALE GENOMIC DNA]</scope>
    <source>
        <strain evidence="1">cv. AL8/78</strain>
    </source>
</reference>
<dbReference type="AlphaFoldDB" id="A0A453H4W2"/>
<reference evidence="2" key="2">
    <citation type="journal article" date="2017" name="Nat. Plants">
        <title>The Aegilops tauschii genome reveals multiple impacts of transposons.</title>
        <authorList>
            <person name="Zhao G."/>
            <person name="Zou C."/>
            <person name="Li K."/>
            <person name="Wang K."/>
            <person name="Li T."/>
            <person name="Gao L."/>
            <person name="Zhang X."/>
            <person name="Wang H."/>
            <person name="Yang Z."/>
            <person name="Liu X."/>
            <person name="Jiang W."/>
            <person name="Mao L."/>
            <person name="Kong X."/>
            <person name="Jiao Y."/>
            <person name="Jia J."/>
        </authorList>
    </citation>
    <scope>NUCLEOTIDE SEQUENCE [LARGE SCALE GENOMIC DNA]</scope>
    <source>
        <strain evidence="2">cv. AL8/78</strain>
    </source>
</reference>
<organism evidence="1 2">
    <name type="scientific">Aegilops tauschii subsp. strangulata</name>
    <name type="common">Goatgrass</name>
    <dbReference type="NCBI Taxonomy" id="200361"/>
    <lineage>
        <taxon>Eukaryota</taxon>
        <taxon>Viridiplantae</taxon>
        <taxon>Streptophyta</taxon>
        <taxon>Embryophyta</taxon>
        <taxon>Tracheophyta</taxon>
        <taxon>Spermatophyta</taxon>
        <taxon>Magnoliopsida</taxon>
        <taxon>Liliopsida</taxon>
        <taxon>Poales</taxon>
        <taxon>Poaceae</taxon>
        <taxon>BOP clade</taxon>
        <taxon>Pooideae</taxon>
        <taxon>Triticodae</taxon>
        <taxon>Triticeae</taxon>
        <taxon>Triticinae</taxon>
        <taxon>Aegilops</taxon>
    </lineage>
</organism>
<keyword evidence="2" id="KW-1185">Reference proteome</keyword>
<dbReference type="EnsemblPlants" id="AET4Gv20067700.3">
    <property type="protein sequence ID" value="AET4Gv20067700.3"/>
    <property type="gene ID" value="AET4Gv20067700"/>
</dbReference>
<evidence type="ECO:0000313" key="1">
    <source>
        <dbReference type="EnsemblPlants" id="AET4Gv20067700.3"/>
    </source>
</evidence>
<protein>
    <submittedName>
        <fullName evidence="1">Uncharacterized protein</fullName>
    </submittedName>
</protein>
<sequence length="51" mass="6291">MDVHVVIFLMYYYIYTGRWGVCKFFGIPKYRSLNPWSYQEISNINQFRDKC</sequence>
<accession>A0A453H4W2</accession>
<dbReference type="Gramene" id="AET4Gv20067700.3">
    <property type="protein sequence ID" value="AET4Gv20067700.3"/>
    <property type="gene ID" value="AET4Gv20067700"/>
</dbReference>
<dbReference type="Proteomes" id="UP000015105">
    <property type="component" value="Chromosome 4D"/>
</dbReference>
<evidence type="ECO:0000313" key="2">
    <source>
        <dbReference type="Proteomes" id="UP000015105"/>
    </source>
</evidence>